<evidence type="ECO:0000256" key="2">
    <source>
        <dbReference type="ARBA" id="ARBA00022723"/>
    </source>
</evidence>
<proteinExistence type="inferred from homology"/>
<feature type="region of interest" description="Disordered" evidence="5">
    <location>
        <begin position="144"/>
        <end position="163"/>
    </location>
</feature>
<dbReference type="PANTHER" id="PTHR33337:SF40">
    <property type="entry name" value="CENP-V_GFA DOMAIN-CONTAINING PROTEIN-RELATED"/>
    <property type="match status" value="1"/>
</dbReference>
<evidence type="ECO:0000256" key="5">
    <source>
        <dbReference type="SAM" id="MobiDB-lite"/>
    </source>
</evidence>
<evidence type="ECO:0000313" key="7">
    <source>
        <dbReference type="EMBL" id="NBN78304.1"/>
    </source>
</evidence>
<dbReference type="Proteomes" id="UP000586722">
    <property type="component" value="Unassembled WGS sequence"/>
</dbReference>
<sequence length="163" mass="17655">MTEERSGGCQCGAVRFRVRGKLGHASICHCRMCQKAFGGFYAPLVSVREADSVDWTRGEPARFQSSNVVARGFCSACGTPLTYEAPDGMALAIAAFDKPDDIVPVIAYGVEGKLPCTDHMPALPVRRTEEDFAAAAFLASVVSHQHPDHDTTDWPPREPSTKD</sequence>
<comment type="similarity">
    <text evidence="1">Belongs to the Gfa family.</text>
</comment>
<evidence type="ECO:0000313" key="8">
    <source>
        <dbReference type="Proteomes" id="UP000586722"/>
    </source>
</evidence>
<feature type="domain" description="CENP-V/GFA" evidence="6">
    <location>
        <begin position="5"/>
        <end position="111"/>
    </location>
</feature>
<reference evidence="7 8" key="1">
    <citation type="submission" date="2020-01" db="EMBL/GenBank/DDBJ databases">
        <authorList>
            <person name="Peng S.Y."/>
            <person name="Li J."/>
            <person name="Wang M."/>
            <person name="Wang L."/>
            <person name="Wang C.Q."/>
            <person name="Wang J.R."/>
        </authorList>
    </citation>
    <scope>NUCLEOTIDE SEQUENCE [LARGE SCALE GENOMIC DNA]</scope>
    <source>
        <strain evidence="7 8">XCT-53</strain>
    </source>
</reference>
<dbReference type="Gene3D" id="3.90.1590.10">
    <property type="entry name" value="glutathione-dependent formaldehyde- activating enzyme (gfa)"/>
    <property type="match status" value="1"/>
</dbReference>
<dbReference type="RefSeq" id="WP_161708359.1">
    <property type="nucleotide sequence ID" value="NZ_JAABLQ010000001.1"/>
</dbReference>
<organism evidence="7 8">
    <name type="scientific">Pannonibacter tanglangensis</name>
    <dbReference type="NCBI Taxonomy" id="2750084"/>
    <lineage>
        <taxon>Bacteria</taxon>
        <taxon>Pseudomonadati</taxon>
        <taxon>Pseudomonadota</taxon>
        <taxon>Alphaproteobacteria</taxon>
        <taxon>Hyphomicrobiales</taxon>
        <taxon>Stappiaceae</taxon>
        <taxon>Pannonibacter</taxon>
    </lineage>
</organism>
<dbReference type="Pfam" id="PF04828">
    <property type="entry name" value="GFA"/>
    <property type="match status" value="1"/>
</dbReference>
<dbReference type="GO" id="GO:0046872">
    <property type="term" value="F:metal ion binding"/>
    <property type="evidence" value="ECO:0007669"/>
    <property type="project" value="UniProtKB-KW"/>
</dbReference>
<dbReference type="AlphaFoldDB" id="A0A7X5F2J9"/>
<evidence type="ECO:0000259" key="6">
    <source>
        <dbReference type="PROSITE" id="PS51891"/>
    </source>
</evidence>
<dbReference type="PANTHER" id="PTHR33337">
    <property type="entry name" value="GFA DOMAIN-CONTAINING PROTEIN"/>
    <property type="match status" value="1"/>
</dbReference>
<accession>A0A7X5F2J9</accession>
<dbReference type="EMBL" id="JAABLQ010000001">
    <property type="protein sequence ID" value="NBN78304.1"/>
    <property type="molecule type" value="Genomic_DNA"/>
</dbReference>
<dbReference type="SUPFAM" id="SSF51316">
    <property type="entry name" value="Mss4-like"/>
    <property type="match status" value="1"/>
</dbReference>
<evidence type="ECO:0000256" key="4">
    <source>
        <dbReference type="ARBA" id="ARBA00023239"/>
    </source>
</evidence>
<keyword evidence="4" id="KW-0456">Lyase</keyword>
<protein>
    <submittedName>
        <fullName evidence="7">GFA family protein</fullName>
    </submittedName>
</protein>
<dbReference type="GO" id="GO:0016846">
    <property type="term" value="F:carbon-sulfur lyase activity"/>
    <property type="evidence" value="ECO:0007669"/>
    <property type="project" value="InterPro"/>
</dbReference>
<gene>
    <name evidence="7" type="ORF">GWI72_08500</name>
</gene>
<evidence type="ECO:0000256" key="1">
    <source>
        <dbReference type="ARBA" id="ARBA00005495"/>
    </source>
</evidence>
<dbReference type="InterPro" id="IPR011057">
    <property type="entry name" value="Mss4-like_sf"/>
</dbReference>
<keyword evidence="3" id="KW-0862">Zinc</keyword>
<feature type="compositionally biased region" description="Basic and acidic residues" evidence="5">
    <location>
        <begin position="145"/>
        <end position="163"/>
    </location>
</feature>
<evidence type="ECO:0000256" key="3">
    <source>
        <dbReference type="ARBA" id="ARBA00022833"/>
    </source>
</evidence>
<dbReference type="PROSITE" id="PS51891">
    <property type="entry name" value="CENP_V_GFA"/>
    <property type="match status" value="1"/>
</dbReference>
<name>A0A7X5F2J9_9HYPH</name>
<keyword evidence="8" id="KW-1185">Reference proteome</keyword>
<comment type="caution">
    <text evidence="7">The sequence shown here is derived from an EMBL/GenBank/DDBJ whole genome shotgun (WGS) entry which is preliminary data.</text>
</comment>
<keyword evidence="2" id="KW-0479">Metal-binding</keyword>
<dbReference type="InterPro" id="IPR006913">
    <property type="entry name" value="CENP-V/GFA"/>
</dbReference>